<proteinExistence type="predicted"/>
<protein>
    <submittedName>
        <fullName evidence="2">Uncharacterized protein</fullName>
    </submittedName>
</protein>
<organism evidence="2 3">
    <name type="scientific">Sistotremastrum niveocremeum HHB9708</name>
    <dbReference type="NCBI Taxonomy" id="1314777"/>
    <lineage>
        <taxon>Eukaryota</taxon>
        <taxon>Fungi</taxon>
        <taxon>Dikarya</taxon>
        <taxon>Basidiomycota</taxon>
        <taxon>Agaricomycotina</taxon>
        <taxon>Agaricomycetes</taxon>
        <taxon>Sistotremastrales</taxon>
        <taxon>Sistotremastraceae</taxon>
        <taxon>Sertulicium</taxon>
        <taxon>Sertulicium niveocremeum</taxon>
    </lineage>
</organism>
<evidence type="ECO:0000313" key="3">
    <source>
        <dbReference type="Proteomes" id="UP000076722"/>
    </source>
</evidence>
<dbReference type="Proteomes" id="UP000076722">
    <property type="component" value="Unassembled WGS sequence"/>
</dbReference>
<feature type="compositionally biased region" description="Basic and acidic residues" evidence="1">
    <location>
        <begin position="1"/>
        <end position="18"/>
    </location>
</feature>
<keyword evidence="3" id="KW-1185">Reference proteome</keyword>
<evidence type="ECO:0000313" key="2">
    <source>
        <dbReference type="EMBL" id="KZS95619.1"/>
    </source>
</evidence>
<dbReference type="AlphaFoldDB" id="A0A164X483"/>
<feature type="region of interest" description="Disordered" evidence="1">
    <location>
        <begin position="1"/>
        <end position="26"/>
    </location>
</feature>
<feature type="region of interest" description="Disordered" evidence="1">
    <location>
        <begin position="57"/>
        <end position="79"/>
    </location>
</feature>
<evidence type="ECO:0000256" key="1">
    <source>
        <dbReference type="SAM" id="MobiDB-lite"/>
    </source>
</evidence>
<name>A0A164X483_9AGAM</name>
<dbReference type="EMBL" id="KV419401">
    <property type="protein sequence ID" value="KZS95619.1"/>
    <property type="molecule type" value="Genomic_DNA"/>
</dbReference>
<gene>
    <name evidence="2" type="ORF">SISNIDRAFT_464613</name>
</gene>
<sequence>MARDTQKQNEQASYDKKNPVPSGQKLRLPEGQLQIRARLQIAPTIVVLRKHRQRSYTAPNATSDIPAQVSAPGARNEERSTDLTCFRNASTEGPHCHTQIERAHPSILLIADKEIDKASSGGHCLIRYTSPINTHFSARPPTLSPTFNHTENFDMEKDNEEQKLLEGTLQVVVVEGDTTISGTFRFRPPTDRESDTKRFTFNLKGSVKDIMRYSLSETKTNTDNAKVYYQITEDLESLGHEKRTFRAKLFGNDITLHLSDSVKVTGTVNRQTGSPVSQNGEVEDAAAGVAHLKAEIHE</sequence>
<reference evidence="2 3" key="1">
    <citation type="journal article" date="2016" name="Mol. Biol. Evol.">
        <title>Comparative Genomics of Early-Diverging Mushroom-Forming Fungi Provides Insights into the Origins of Lignocellulose Decay Capabilities.</title>
        <authorList>
            <person name="Nagy L.G."/>
            <person name="Riley R."/>
            <person name="Tritt A."/>
            <person name="Adam C."/>
            <person name="Daum C."/>
            <person name="Floudas D."/>
            <person name="Sun H."/>
            <person name="Yadav J.S."/>
            <person name="Pangilinan J."/>
            <person name="Larsson K.H."/>
            <person name="Matsuura K."/>
            <person name="Barry K."/>
            <person name="Labutti K."/>
            <person name="Kuo R."/>
            <person name="Ohm R.A."/>
            <person name="Bhattacharya S.S."/>
            <person name="Shirouzu T."/>
            <person name="Yoshinaga Y."/>
            <person name="Martin F.M."/>
            <person name="Grigoriev I.V."/>
            <person name="Hibbett D.S."/>
        </authorList>
    </citation>
    <scope>NUCLEOTIDE SEQUENCE [LARGE SCALE GENOMIC DNA]</scope>
    <source>
        <strain evidence="2 3">HHB9708</strain>
    </source>
</reference>
<accession>A0A164X483</accession>